<gene>
    <name evidence="2" type="ORF">COT49_01265</name>
</gene>
<reference evidence="3" key="1">
    <citation type="submission" date="2017-09" db="EMBL/GenBank/DDBJ databases">
        <title>Depth-based differentiation of microbial function through sediment-hosted aquifers and enrichment of novel symbionts in the deep terrestrial subsurface.</title>
        <authorList>
            <person name="Probst A.J."/>
            <person name="Ladd B."/>
            <person name="Jarett J.K."/>
            <person name="Geller-Mcgrath D.E."/>
            <person name="Sieber C.M.K."/>
            <person name="Emerson J.B."/>
            <person name="Anantharaman K."/>
            <person name="Thomas B.C."/>
            <person name="Malmstrom R."/>
            <person name="Stieglmeier M."/>
            <person name="Klingl A."/>
            <person name="Woyke T."/>
            <person name="Ryan C.M."/>
            <person name="Banfield J.F."/>
        </authorList>
    </citation>
    <scope>NUCLEOTIDE SEQUENCE [LARGE SCALE GENOMIC DNA]</scope>
</reference>
<organism evidence="2 3">
    <name type="scientific">candidate division WWE3 bacterium CG08_land_8_20_14_0_20_40_13</name>
    <dbReference type="NCBI Taxonomy" id="1975084"/>
    <lineage>
        <taxon>Bacteria</taxon>
        <taxon>Katanobacteria</taxon>
    </lineage>
</organism>
<feature type="transmembrane region" description="Helical" evidence="1">
    <location>
        <begin position="6"/>
        <end position="29"/>
    </location>
</feature>
<comment type="caution">
    <text evidence="2">The sequence shown here is derived from an EMBL/GenBank/DDBJ whole genome shotgun (WGS) entry which is preliminary data.</text>
</comment>
<protein>
    <recommendedName>
        <fullName evidence="4">DUF948 domain-containing protein</fullName>
    </recommendedName>
</protein>
<accession>A0A2H0XE71</accession>
<evidence type="ECO:0000313" key="2">
    <source>
        <dbReference type="EMBL" id="PIS23237.1"/>
    </source>
</evidence>
<keyword evidence="1" id="KW-0812">Transmembrane</keyword>
<evidence type="ECO:0000256" key="1">
    <source>
        <dbReference type="SAM" id="Phobius"/>
    </source>
</evidence>
<keyword evidence="1" id="KW-0472">Membrane</keyword>
<dbReference type="Proteomes" id="UP000230340">
    <property type="component" value="Unassembled WGS sequence"/>
</dbReference>
<dbReference type="EMBL" id="PEYT01000008">
    <property type="protein sequence ID" value="PIS23237.1"/>
    <property type="molecule type" value="Genomic_DNA"/>
</dbReference>
<evidence type="ECO:0000313" key="3">
    <source>
        <dbReference type="Proteomes" id="UP000230340"/>
    </source>
</evidence>
<keyword evidence="1" id="KW-1133">Transmembrane helix</keyword>
<dbReference type="AlphaFoldDB" id="A0A2H0XE71"/>
<evidence type="ECO:0008006" key="4">
    <source>
        <dbReference type="Google" id="ProtNLM"/>
    </source>
</evidence>
<sequence>MDVQTILIIIIVLLTINFVLLIAYVILVLKEARKTIIRINELIDAVKETAESIKTPFSSLSSLAAGFAEGYKIVEVLKERFTKDTSPENKS</sequence>
<name>A0A2H0XE71_UNCKA</name>
<proteinExistence type="predicted"/>